<sequence length="81" mass="9242">MKFLSIIFSGIARTRSLYSTQYGQVFDVPTEKESKRIISVKAPVDDIIKPGKNKAQNDKLKLPKINYFAGPHCVFDPHIKY</sequence>
<dbReference type="RefSeq" id="WP_137262114.1">
    <property type="nucleotide sequence ID" value="NZ_SZQL01000009.1"/>
</dbReference>
<accession>A0A4U3KZ25</accession>
<proteinExistence type="predicted"/>
<evidence type="ECO:0000313" key="2">
    <source>
        <dbReference type="Proteomes" id="UP000305848"/>
    </source>
</evidence>
<comment type="caution">
    <text evidence="1">The sequence shown here is derived from an EMBL/GenBank/DDBJ whole genome shotgun (WGS) entry which is preliminary data.</text>
</comment>
<dbReference type="AlphaFoldDB" id="A0A4U3KZ25"/>
<name>A0A4U3KZ25_9BACT</name>
<evidence type="ECO:0000313" key="1">
    <source>
        <dbReference type="EMBL" id="TKK68011.1"/>
    </source>
</evidence>
<organism evidence="1 2">
    <name type="scientific">Ilyomonas limi</name>
    <dbReference type="NCBI Taxonomy" id="2575867"/>
    <lineage>
        <taxon>Bacteria</taxon>
        <taxon>Pseudomonadati</taxon>
        <taxon>Bacteroidota</taxon>
        <taxon>Chitinophagia</taxon>
        <taxon>Chitinophagales</taxon>
        <taxon>Chitinophagaceae</taxon>
        <taxon>Ilyomonas</taxon>
    </lineage>
</organism>
<dbReference type="EMBL" id="SZQL01000009">
    <property type="protein sequence ID" value="TKK68011.1"/>
    <property type="molecule type" value="Genomic_DNA"/>
</dbReference>
<keyword evidence="2" id="KW-1185">Reference proteome</keyword>
<gene>
    <name evidence="1" type="ORF">FC093_12420</name>
</gene>
<dbReference type="Proteomes" id="UP000305848">
    <property type="component" value="Unassembled WGS sequence"/>
</dbReference>
<reference evidence="1 2" key="1">
    <citation type="submission" date="2019-05" db="EMBL/GenBank/DDBJ databases">
        <title>Panacibacter sp. strain 17mud1-8 Genome sequencing and assembly.</title>
        <authorList>
            <person name="Chhetri G."/>
        </authorList>
    </citation>
    <scope>NUCLEOTIDE SEQUENCE [LARGE SCALE GENOMIC DNA]</scope>
    <source>
        <strain evidence="1 2">17mud1-8</strain>
    </source>
</reference>
<protein>
    <submittedName>
        <fullName evidence="1">Uncharacterized protein</fullName>
    </submittedName>
</protein>